<feature type="binding site" evidence="9">
    <location>
        <position position="41"/>
    </location>
    <ligand>
        <name>ATP</name>
        <dbReference type="ChEBI" id="CHEBI:30616"/>
    </ligand>
</feature>
<dbReference type="Gene3D" id="1.10.510.10">
    <property type="entry name" value="Transferase(Phosphotransferase) domain 1"/>
    <property type="match status" value="1"/>
</dbReference>
<evidence type="ECO:0000256" key="7">
    <source>
        <dbReference type="ARBA" id="ARBA00047899"/>
    </source>
</evidence>
<dbReference type="InterPro" id="IPR011009">
    <property type="entry name" value="Kinase-like_dom_sf"/>
</dbReference>
<dbReference type="CDD" id="cd06577">
    <property type="entry name" value="PASTA_pknB"/>
    <property type="match status" value="3"/>
</dbReference>
<feature type="transmembrane region" description="Helical" evidence="11">
    <location>
        <begin position="353"/>
        <end position="377"/>
    </location>
</feature>
<dbReference type="PROSITE" id="PS51178">
    <property type="entry name" value="PASTA"/>
    <property type="match status" value="3"/>
</dbReference>
<evidence type="ECO:0000313" key="14">
    <source>
        <dbReference type="EMBL" id="ERK49506.1"/>
    </source>
</evidence>
<dbReference type="GeneID" id="42786872"/>
<keyword evidence="4 9" id="KW-0547">Nucleotide-binding</keyword>
<accession>U2PZK8</accession>
<feature type="compositionally biased region" description="Basic and acidic residues" evidence="10">
    <location>
        <begin position="303"/>
        <end position="317"/>
    </location>
</feature>
<feature type="region of interest" description="Disordered" evidence="10">
    <location>
        <begin position="303"/>
        <end position="341"/>
    </location>
</feature>
<feature type="domain" description="PASTA" evidence="13">
    <location>
        <begin position="540"/>
        <end position="604"/>
    </location>
</feature>
<comment type="catalytic activity">
    <reaction evidence="7">
        <text>L-threonyl-[protein] + ATP = O-phospho-L-threonyl-[protein] + ADP + H(+)</text>
        <dbReference type="Rhea" id="RHEA:46608"/>
        <dbReference type="Rhea" id="RHEA-COMP:11060"/>
        <dbReference type="Rhea" id="RHEA-COMP:11605"/>
        <dbReference type="ChEBI" id="CHEBI:15378"/>
        <dbReference type="ChEBI" id="CHEBI:30013"/>
        <dbReference type="ChEBI" id="CHEBI:30616"/>
        <dbReference type="ChEBI" id="CHEBI:61977"/>
        <dbReference type="ChEBI" id="CHEBI:456216"/>
        <dbReference type="EC" id="2.7.11.1"/>
    </reaction>
</comment>
<dbReference type="FunFam" id="1.10.510.10:FF:000021">
    <property type="entry name" value="Serine/threonine protein kinase"/>
    <property type="match status" value="1"/>
</dbReference>
<gene>
    <name evidence="14" type="ORF">HMPREF0373_01096</name>
</gene>
<dbReference type="InterPro" id="IPR005543">
    <property type="entry name" value="PASTA_dom"/>
</dbReference>
<evidence type="ECO:0000256" key="4">
    <source>
        <dbReference type="ARBA" id="ARBA00022741"/>
    </source>
</evidence>
<feature type="domain" description="PASTA" evidence="13">
    <location>
        <begin position="400"/>
        <end position="467"/>
    </location>
</feature>
<dbReference type="EMBL" id="AWVJ01000068">
    <property type="protein sequence ID" value="ERK49506.1"/>
    <property type="molecule type" value="Genomic_DNA"/>
</dbReference>
<evidence type="ECO:0000256" key="10">
    <source>
        <dbReference type="SAM" id="MobiDB-lite"/>
    </source>
</evidence>
<dbReference type="eggNOG" id="COG0515">
    <property type="taxonomic scope" value="Bacteria"/>
</dbReference>
<dbReference type="SMART" id="SM00220">
    <property type="entry name" value="S_TKc"/>
    <property type="match status" value="1"/>
</dbReference>
<dbReference type="InterPro" id="IPR008271">
    <property type="entry name" value="Ser/Thr_kinase_AS"/>
</dbReference>
<reference evidence="14 15" key="1">
    <citation type="submission" date="2013-06" db="EMBL/GenBank/DDBJ databases">
        <authorList>
            <person name="Weinstock G."/>
            <person name="Sodergren E."/>
            <person name="Lobos E.A."/>
            <person name="Fulton L."/>
            <person name="Fulton R."/>
            <person name="Courtney L."/>
            <person name="Fronick C."/>
            <person name="O'Laughlin M."/>
            <person name="Godfrey J."/>
            <person name="Wilson R.M."/>
            <person name="Miner T."/>
            <person name="Farmer C."/>
            <person name="Delehaunty K."/>
            <person name="Cordes M."/>
            <person name="Minx P."/>
            <person name="Tomlinson C."/>
            <person name="Chen J."/>
            <person name="Wollam A."/>
            <person name="Pepin K.H."/>
            <person name="Bhonagiri V."/>
            <person name="Zhang X."/>
            <person name="Warren W."/>
            <person name="Mitreva M."/>
            <person name="Mardis E.R."/>
            <person name="Wilson R.K."/>
        </authorList>
    </citation>
    <scope>NUCLEOTIDE SEQUENCE [LARGE SCALE GENOMIC DNA]</scope>
    <source>
        <strain evidence="14 15">ATCC 29099</strain>
    </source>
</reference>
<dbReference type="SMART" id="SM00740">
    <property type="entry name" value="PASTA"/>
    <property type="match status" value="3"/>
</dbReference>
<dbReference type="EC" id="2.7.11.1" evidence="1"/>
<evidence type="ECO:0000256" key="3">
    <source>
        <dbReference type="ARBA" id="ARBA00022679"/>
    </source>
</evidence>
<dbReference type="GO" id="GO:0004674">
    <property type="term" value="F:protein serine/threonine kinase activity"/>
    <property type="evidence" value="ECO:0007669"/>
    <property type="project" value="UniProtKB-KW"/>
</dbReference>
<evidence type="ECO:0000256" key="1">
    <source>
        <dbReference type="ARBA" id="ARBA00012513"/>
    </source>
</evidence>
<dbReference type="PATRIC" id="fig|1256908.3.peg.1006"/>
<evidence type="ECO:0000256" key="2">
    <source>
        <dbReference type="ARBA" id="ARBA00022527"/>
    </source>
</evidence>
<evidence type="ECO:0000256" key="11">
    <source>
        <dbReference type="SAM" id="Phobius"/>
    </source>
</evidence>
<dbReference type="Gene3D" id="3.30.200.20">
    <property type="entry name" value="Phosphorylase Kinase, domain 1"/>
    <property type="match status" value="1"/>
</dbReference>
<dbReference type="NCBIfam" id="NF033483">
    <property type="entry name" value="PknB_PASTA_kin"/>
    <property type="match status" value="1"/>
</dbReference>
<keyword evidence="2" id="KW-0723">Serine/threonine-protein kinase</keyword>
<keyword evidence="15" id="KW-1185">Reference proteome</keyword>
<dbReference type="Pfam" id="PF03793">
    <property type="entry name" value="PASTA"/>
    <property type="match status" value="3"/>
</dbReference>
<dbReference type="PROSITE" id="PS00108">
    <property type="entry name" value="PROTEIN_KINASE_ST"/>
    <property type="match status" value="1"/>
</dbReference>
<keyword evidence="11" id="KW-0812">Transmembrane</keyword>
<keyword evidence="11" id="KW-0472">Membrane</keyword>
<organism evidence="14 15">
    <name type="scientific">Eubacterium ramulus ATCC 29099</name>
    <dbReference type="NCBI Taxonomy" id="1256908"/>
    <lineage>
        <taxon>Bacteria</taxon>
        <taxon>Bacillati</taxon>
        <taxon>Bacillota</taxon>
        <taxon>Clostridia</taxon>
        <taxon>Eubacteriales</taxon>
        <taxon>Eubacteriaceae</taxon>
        <taxon>Eubacterium</taxon>
    </lineage>
</organism>
<dbReference type="PROSITE" id="PS00107">
    <property type="entry name" value="PROTEIN_KINASE_ATP"/>
    <property type="match status" value="1"/>
</dbReference>
<dbReference type="Pfam" id="PF00069">
    <property type="entry name" value="Pkinase"/>
    <property type="match status" value="1"/>
</dbReference>
<protein>
    <recommendedName>
        <fullName evidence="1">non-specific serine/threonine protein kinase</fullName>
        <ecNumber evidence="1">2.7.11.1</ecNumber>
    </recommendedName>
</protein>
<dbReference type="PANTHER" id="PTHR43289">
    <property type="entry name" value="MITOGEN-ACTIVATED PROTEIN KINASE KINASE KINASE 20-RELATED"/>
    <property type="match status" value="1"/>
</dbReference>
<dbReference type="HOGENOM" id="CLU_000288_135_2_9"/>
<sequence>MLKNGTYIADRYEVVGQIGTGGMSDVYKAKDHTLGRYVAIKVLKEEFSEDTNFVTKFRSEAQAAAGLEHPNIVNIYDVGSENGIHYIVMEYVEGITLKTYIEKKGQLNYKETLSIAIQVSRGIQAAHAKHIIHRDIKPQNIIISTDGKVKVTDFGIARAVSEHTIHSDVMGSVHYASPEQARNGYVSNRSDIYSLGIVMYEMVTGRVPFDGDSTVAVAIQHLQDEMVPPSTYAPNLPISLEKIIQKCTQKSPDRRYDSMESLLIDLRKALLNPNEDFVTLVPFNQDKTKTRVLTDDEVSQIRKQAETVNPEPEKKTMAQEVPEEDDEDYDMSEYDEDDDEEEGRFLNSKMEKIVGIMRIVVAVIIAIIVIYLVGSFFDIFHFGPGNKNNKKDDTQIAQEEKETVVMIDLKGKTLSEAEKDLKELGLKVTEAGTEVSDTYEKGEIIDQDVSEGETVKAGTTIKVTVSAGSEEENAKEVDVPDVTGKTSDAAMATLEDKNLTVSREFEFSNDVPAGQVIRQDPKSGSTVKEGTKVTIYVSQGSESVKVPDVRGKSEADAKAALSEFAVTTTTEHSDSVASGNVISQSIDAGQYADKGAAITIVISSGPEKVTYYINSKVSAPTDVTVTSADIELYKSESNDLIQNWNGVTSFPYTLEAHGIDVPKGTIVITWHYTDANGNAATSTQKKEISFNKE</sequence>
<evidence type="ECO:0000259" key="12">
    <source>
        <dbReference type="PROSITE" id="PS50011"/>
    </source>
</evidence>
<dbReference type="CDD" id="cd14014">
    <property type="entry name" value="STKc_PknB_like"/>
    <property type="match status" value="1"/>
</dbReference>
<dbReference type="FunFam" id="3.30.200.20:FF:000035">
    <property type="entry name" value="Serine/threonine protein kinase Stk1"/>
    <property type="match status" value="1"/>
</dbReference>
<dbReference type="SUPFAM" id="SSF54184">
    <property type="entry name" value="Penicillin-binding protein 2x (pbp-2x), c-terminal domain"/>
    <property type="match status" value="2"/>
</dbReference>
<feature type="compositionally biased region" description="Acidic residues" evidence="10">
    <location>
        <begin position="321"/>
        <end position="341"/>
    </location>
</feature>
<dbReference type="AlphaFoldDB" id="U2PZK8"/>
<feature type="domain" description="PASTA" evidence="13">
    <location>
        <begin position="473"/>
        <end position="539"/>
    </location>
</feature>
<dbReference type="SUPFAM" id="SSF56112">
    <property type="entry name" value="Protein kinase-like (PK-like)"/>
    <property type="match status" value="1"/>
</dbReference>
<dbReference type="PANTHER" id="PTHR43289:SF34">
    <property type="entry name" value="SERINE_THREONINE-PROTEIN KINASE YBDM-RELATED"/>
    <property type="match status" value="1"/>
</dbReference>
<evidence type="ECO:0000313" key="15">
    <source>
        <dbReference type="Proteomes" id="UP000016608"/>
    </source>
</evidence>
<dbReference type="InterPro" id="IPR017441">
    <property type="entry name" value="Protein_kinase_ATP_BS"/>
</dbReference>
<feature type="domain" description="Protein kinase" evidence="12">
    <location>
        <begin position="12"/>
        <end position="271"/>
    </location>
</feature>
<comment type="caution">
    <text evidence="14">The sequence shown here is derived from an EMBL/GenBank/DDBJ whole genome shotgun (WGS) entry which is preliminary data.</text>
</comment>
<evidence type="ECO:0000256" key="8">
    <source>
        <dbReference type="ARBA" id="ARBA00048679"/>
    </source>
</evidence>
<dbReference type="PROSITE" id="PS50011">
    <property type="entry name" value="PROTEIN_KINASE_DOM"/>
    <property type="match status" value="1"/>
</dbReference>
<dbReference type="Gene3D" id="3.30.10.20">
    <property type="match status" value="3"/>
</dbReference>
<keyword evidence="5 14" id="KW-0418">Kinase</keyword>
<keyword evidence="11" id="KW-1133">Transmembrane helix</keyword>
<keyword evidence="3" id="KW-0808">Transferase</keyword>
<evidence type="ECO:0000259" key="13">
    <source>
        <dbReference type="PROSITE" id="PS51178"/>
    </source>
</evidence>
<dbReference type="RefSeq" id="WP_021739476.1">
    <property type="nucleotide sequence ID" value="NZ_KI271135.1"/>
</dbReference>
<evidence type="ECO:0000256" key="9">
    <source>
        <dbReference type="PROSITE-ProRule" id="PRU10141"/>
    </source>
</evidence>
<keyword evidence="6 9" id="KW-0067">ATP-binding</keyword>
<dbReference type="Proteomes" id="UP000016608">
    <property type="component" value="Unassembled WGS sequence"/>
</dbReference>
<proteinExistence type="predicted"/>
<evidence type="ECO:0000256" key="6">
    <source>
        <dbReference type="ARBA" id="ARBA00022840"/>
    </source>
</evidence>
<dbReference type="GO" id="GO:0005524">
    <property type="term" value="F:ATP binding"/>
    <property type="evidence" value="ECO:0007669"/>
    <property type="project" value="UniProtKB-UniRule"/>
</dbReference>
<comment type="catalytic activity">
    <reaction evidence="8">
        <text>L-seryl-[protein] + ATP = O-phospho-L-seryl-[protein] + ADP + H(+)</text>
        <dbReference type="Rhea" id="RHEA:17989"/>
        <dbReference type="Rhea" id="RHEA-COMP:9863"/>
        <dbReference type="Rhea" id="RHEA-COMP:11604"/>
        <dbReference type="ChEBI" id="CHEBI:15378"/>
        <dbReference type="ChEBI" id="CHEBI:29999"/>
        <dbReference type="ChEBI" id="CHEBI:30616"/>
        <dbReference type="ChEBI" id="CHEBI:83421"/>
        <dbReference type="ChEBI" id="CHEBI:456216"/>
        <dbReference type="EC" id="2.7.11.1"/>
    </reaction>
</comment>
<evidence type="ECO:0000256" key="5">
    <source>
        <dbReference type="ARBA" id="ARBA00022777"/>
    </source>
</evidence>
<name>U2PZK8_EUBRA</name>
<dbReference type="InterPro" id="IPR000719">
    <property type="entry name" value="Prot_kinase_dom"/>
</dbReference>